<reference evidence="11" key="1">
    <citation type="journal article" date="2019" name="Int. J. Syst. Evol. Microbiol.">
        <title>The Global Catalogue of Microorganisms (GCM) 10K type strain sequencing project: providing services to taxonomists for standard genome sequencing and annotation.</title>
        <authorList>
            <consortium name="The Broad Institute Genomics Platform"/>
            <consortium name="The Broad Institute Genome Sequencing Center for Infectious Disease"/>
            <person name="Wu L."/>
            <person name="Ma J."/>
        </authorList>
    </citation>
    <scope>NUCLEOTIDE SEQUENCE [LARGE SCALE GENOMIC DNA]</scope>
    <source>
        <strain evidence="11">KCTC 52924</strain>
    </source>
</reference>
<dbReference type="PRINTS" id="PR00079">
    <property type="entry name" value="G6PDHDRGNASE"/>
</dbReference>
<dbReference type="InterPro" id="IPR019796">
    <property type="entry name" value="G6P_DH_AS"/>
</dbReference>
<feature type="binding site" evidence="7">
    <location>
        <position position="242"/>
    </location>
    <ligand>
        <name>substrate</name>
    </ligand>
</feature>
<dbReference type="InterPro" id="IPR001282">
    <property type="entry name" value="G6P_DH"/>
</dbReference>
<dbReference type="PANTHER" id="PTHR23429">
    <property type="entry name" value="GLUCOSE-6-PHOSPHATE 1-DEHYDROGENASE G6PD"/>
    <property type="match status" value="1"/>
</dbReference>
<dbReference type="Pfam" id="PF00479">
    <property type="entry name" value="G6PD_N"/>
    <property type="match status" value="1"/>
</dbReference>
<evidence type="ECO:0000256" key="1">
    <source>
        <dbReference type="ARBA" id="ARBA00004937"/>
    </source>
</evidence>
<dbReference type="Gene3D" id="3.30.360.10">
    <property type="entry name" value="Dihydrodipicolinate Reductase, domain 2"/>
    <property type="match status" value="1"/>
</dbReference>
<dbReference type="NCBIfam" id="TIGR00871">
    <property type="entry name" value="zwf"/>
    <property type="match status" value="1"/>
</dbReference>
<keyword evidence="3 7" id="KW-0313">Glucose metabolism</keyword>
<dbReference type="SUPFAM" id="SSF55347">
    <property type="entry name" value="Glyceraldehyde-3-phosphate dehydrogenase-like, C-terminal domain"/>
    <property type="match status" value="1"/>
</dbReference>
<sequence length="510" mass="58527">MSKTANQMLVIFGASGDLTARKLVPSLYNLYKANQLPENFVVLGVSRSNLTDGEFRKKVVLESSYLTDKVKGDTEEVINTFSDKFFYEDLGDDYSLEYSKLATRISDLNNKYETGGNYIFYLSTPPSLYEVIAKNLSEQGLNNENKGWKRIIVEKPFGYNLETAKNLNKGLQSYFNETQIYRIDHYLGKETVQNLLVTRFSNSIFEPLWNRNYINHVEITNAEAGGVEKRGGYYDKSGALRDMFQNHLLQIVSLIVMEPPIDASALEIRNEKVKALKSLRIMRDEETLFKNTVRAQYLSSVIDGEKVKGYREEEGVDPNSKTETYAAIKFFVDNWRWKDVPFYVRTAKRMPTKVTEVVIHFKSPHHQVFKNSDLKNKDNQLIIRIQPDEGILIKFGVKVPGQGFKVERANLDFYYSNLAENNVMEAYERLLLDAMQGDATLYARADEVEAAWEFVDPILDYWENTPDVNIYGYSAGVWGPTNSDDLLEGNLRWRNPGENLADDPGFCLIR</sequence>
<feature type="binding site" evidence="7">
    <location>
        <position position="223"/>
    </location>
    <ligand>
        <name>substrate</name>
    </ligand>
</feature>
<evidence type="ECO:0000313" key="10">
    <source>
        <dbReference type="EMBL" id="MFD2791879.1"/>
    </source>
</evidence>
<dbReference type="Proteomes" id="UP001597532">
    <property type="component" value="Unassembled WGS sequence"/>
</dbReference>
<dbReference type="PANTHER" id="PTHR23429:SF0">
    <property type="entry name" value="GLUCOSE-6-PHOSPHATE 1-DEHYDROGENASE"/>
    <property type="match status" value="1"/>
</dbReference>
<comment type="caution">
    <text evidence="10">The sequence shown here is derived from an EMBL/GenBank/DDBJ whole genome shotgun (WGS) entry which is preliminary data.</text>
</comment>
<evidence type="ECO:0000256" key="3">
    <source>
        <dbReference type="ARBA" id="ARBA00022526"/>
    </source>
</evidence>
<comment type="function">
    <text evidence="7">Catalyzes the oxidation of glucose 6-phosphate to 6-phosphogluconolactone.</text>
</comment>
<feature type="domain" description="Glucose-6-phosphate dehydrogenase NAD-binding" evidence="8">
    <location>
        <begin position="10"/>
        <end position="194"/>
    </location>
</feature>
<evidence type="ECO:0000259" key="8">
    <source>
        <dbReference type="Pfam" id="PF00479"/>
    </source>
</evidence>
<keyword evidence="4 7" id="KW-0521">NADP</keyword>
<feature type="binding site" evidence="7">
    <location>
        <position position="353"/>
    </location>
    <ligand>
        <name>substrate</name>
    </ligand>
</feature>
<dbReference type="HAMAP" id="MF_00966">
    <property type="entry name" value="G6PD"/>
    <property type="match status" value="1"/>
</dbReference>
<dbReference type="EMBL" id="JBHUOK010000034">
    <property type="protein sequence ID" value="MFD2791879.1"/>
    <property type="molecule type" value="Genomic_DNA"/>
</dbReference>
<feature type="binding site" evidence="7">
    <location>
        <position position="189"/>
    </location>
    <ligand>
        <name>substrate</name>
    </ligand>
</feature>
<dbReference type="Gene3D" id="3.40.50.720">
    <property type="entry name" value="NAD(P)-binding Rossmann-like Domain"/>
    <property type="match status" value="1"/>
</dbReference>
<dbReference type="InterPro" id="IPR022674">
    <property type="entry name" value="G6P_DH_NAD-bd"/>
</dbReference>
<dbReference type="InterPro" id="IPR036291">
    <property type="entry name" value="NAD(P)-bd_dom_sf"/>
</dbReference>
<dbReference type="SUPFAM" id="SSF51735">
    <property type="entry name" value="NAD(P)-binding Rossmann-fold domains"/>
    <property type="match status" value="1"/>
</dbReference>
<comment type="similarity">
    <text evidence="2 7">Belongs to the glucose-6-phosphate dehydrogenase family.</text>
</comment>
<dbReference type="EC" id="1.1.1.49" evidence="7"/>
<evidence type="ECO:0000256" key="4">
    <source>
        <dbReference type="ARBA" id="ARBA00022857"/>
    </source>
</evidence>
<feature type="active site" description="Proton acceptor" evidence="7">
    <location>
        <position position="247"/>
    </location>
</feature>
<evidence type="ECO:0000256" key="5">
    <source>
        <dbReference type="ARBA" id="ARBA00023002"/>
    </source>
</evidence>
<keyword evidence="11" id="KW-1185">Reference proteome</keyword>
<comment type="pathway">
    <text evidence="1 7">Carbohydrate degradation; pentose phosphate pathway; D-ribulose 5-phosphate from D-glucose 6-phosphate (oxidative stage): step 1/3.</text>
</comment>
<dbReference type="RefSeq" id="WP_251808745.1">
    <property type="nucleotide sequence ID" value="NZ_CP166679.1"/>
</dbReference>
<feature type="binding site" evidence="7">
    <location>
        <position position="155"/>
    </location>
    <ligand>
        <name>NADP(+)</name>
        <dbReference type="ChEBI" id="CHEBI:58349"/>
    </ligand>
</feature>
<protein>
    <recommendedName>
        <fullName evidence="7">Glucose-6-phosphate 1-dehydrogenase</fullName>
        <shortName evidence="7">G6PD</shortName>
        <ecNumber evidence="7">1.1.1.49</ecNumber>
    </recommendedName>
</protein>
<comment type="catalytic activity">
    <reaction evidence="7">
        <text>D-glucose 6-phosphate + NADP(+) = 6-phospho-D-glucono-1,5-lactone + NADPH + H(+)</text>
        <dbReference type="Rhea" id="RHEA:15841"/>
        <dbReference type="ChEBI" id="CHEBI:15378"/>
        <dbReference type="ChEBI" id="CHEBI:57783"/>
        <dbReference type="ChEBI" id="CHEBI:57955"/>
        <dbReference type="ChEBI" id="CHEBI:58349"/>
        <dbReference type="ChEBI" id="CHEBI:61548"/>
        <dbReference type="EC" id="1.1.1.49"/>
    </reaction>
</comment>
<evidence type="ECO:0000256" key="2">
    <source>
        <dbReference type="ARBA" id="ARBA00009975"/>
    </source>
</evidence>
<feature type="binding site" evidence="7">
    <location>
        <position position="47"/>
    </location>
    <ligand>
        <name>NADP(+)</name>
        <dbReference type="ChEBI" id="CHEBI:58349"/>
    </ligand>
</feature>
<dbReference type="PROSITE" id="PS00069">
    <property type="entry name" value="G6P_DEHYDROGENASE"/>
    <property type="match status" value="1"/>
</dbReference>
<organism evidence="10 11">
    <name type="scientific">Arenibacter antarcticus</name>
    <dbReference type="NCBI Taxonomy" id="2040469"/>
    <lineage>
        <taxon>Bacteria</taxon>
        <taxon>Pseudomonadati</taxon>
        <taxon>Bacteroidota</taxon>
        <taxon>Flavobacteriia</taxon>
        <taxon>Flavobacteriales</taxon>
        <taxon>Flavobacteriaceae</taxon>
        <taxon>Arenibacter</taxon>
    </lineage>
</organism>
<dbReference type="GO" id="GO:0004345">
    <property type="term" value="F:glucose-6-phosphate dehydrogenase activity"/>
    <property type="evidence" value="ECO:0007669"/>
    <property type="project" value="UniProtKB-EC"/>
</dbReference>
<keyword evidence="5 7" id="KW-0560">Oxidoreductase</keyword>
<dbReference type="PIRSF" id="PIRSF000110">
    <property type="entry name" value="G6PD"/>
    <property type="match status" value="1"/>
</dbReference>
<accession>A0ABW5VLP4</accession>
<dbReference type="Pfam" id="PF02781">
    <property type="entry name" value="G6PD_C"/>
    <property type="match status" value="1"/>
</dbReference>
<comment type="caution">
    <text evidence="7">Lacks conserved residue(s) required for the propagation of feature annotation.</text>
</comment>
<evidence type="ECO:0000313" key="11">
    <source>
        <dbReference type="Proteomes" id="UP001597532"/>
    </source>
</evidence>
<feature type="domain" description="Glucose-6-phosphate dehydrogenase C-terminal" evidence="9">
    <location>
        <begin position="196"/>
        <end position="490"/>
    </location>
</feature>
<keyword evidence="6 7" id="KW-0119">Carbohydrate metabolism</keyword>
<evidence type="ECO:0000256" key="6">
    <source>
        <dbReference type="ARBA" id="ARBA00023277"/>
    </source>
</evidence>
<feature type="binding site" evidence="7">
    <location>
        <position position="348"/>
    </location>
    <ligand>
        <name>substrate</name>
    </ligand>
</feature>
<name>A0ABW5VLP4_9FLAO</name>
<proteinExistence type="inferred from homology"/>
<feature type="binding site" evidence="7">
    <location>
        <position position="185"/>
    </location>
    <ligand>
        <name>substrate</name>
    </ligand>
</feature>
<evidence type="ECO:0000259" key="9">
    <source>
        <dbReference type="Pfam" id="PF02781"/>
    </source>
</evidence>
<evidence type="ECO:0000256" key="7">
    <source>
        <dbReference type="HAMAP-Rule" id="MF_00966"/>
    </source>
</evidence>
<gene>
    <name evidence="7 10" type="primary">zwf</name>
    <name evidence="10" type="ORF">ACFS1K_19075</name>
</gene>
<dbReference type="InterPro" id="IPR022675">
    <property type="entry name" value="G6P_DH_C"/>
</dbReference>